<dbReference type="EMBL" id="DSVQ01000015">
    <property type="protein sequence ID" value="HGT40007.1"/>
    <property type="molecule type" value="Genomic_DNA"/>
</dbReference>
<sequence>MQTLLTLDAETVFDVDPIEEMRLRTWARRNYLPSQERDDSWHPIVLDEMNRMDRESVEADSKS</sequence>
<evidence type="ECO:0000313" key="1">
    <source>
        <dbReference type="EMBL" id="HGT40007.1"/>
    </source>
</evidence>
<accession>A0A7C4QP54</accession>
<dbReference type="AlphaFoldDB" id="A0A7C4QP54"/>
<reference evidence="1" key="1">
    <citation type="journal article" date="2020" name="mSystems">
        <title>Genome- and Community-Level Interaction Insights into Carbon Utilization and Element Cycling Functions of Hydrothermarchaeota in Hydrothermal Sediment.</title>
        <authorList>
            <person name="Zhou Z."/>
            <person name="Liu Y."/>
            <person name="Xu W."/>
            <person name="Pan J."/>
            <person name="Luo Z.H."/>
            <person name="Li M."/>
        </authorList>
    </citation>
    <scope>NUCLEOTIDE SEQUENCE [LARGE SCALE GENOMIC DNA]</scope>
    <source>
        <strain evidence="1">SpSt-508</strain>
    </source>
</reference>
<proteinExistence type="predicted"/>
<gene>
    <name evidence="1" type="ORF">ENS64_12205</name>
</gene>
<organism evidence="1">
    <name type="scientific">Schlesneria paludicola</name>
    <dbReference type="NCBI Taxonomy" id="360056"/>
    <lineage>
        <taxon>Bacteria</taxon>
        <taxon>Pseudomonadati</taxon>
        <taxon>Planctomycetota</taxon>
        <taxon>Planctomycetia</taxon>
        <taxon>Planctomycetales</taxon>
        <taxon>Planctomycetaceae</taxon>
        <taxon>Schlesneria</taxon>
    </lineage>
</organism>
<protein>
    <submittedName>
        <fullName evidence="1">Uncharacterized protein</fullName>
    </submittedName>
</protein>
<comment type="caution">
    <text evidence="1">The sequence shown here is derived from an EMBL/GenBank/DDBJ whole genome shotgun (WGS) entry which is preliminary data.</text>
</comment>
<name>A0A7C4QP54_9PLAN</name>